<feature type="transmembrane region" description="Helical" evidence="1">
    <location>
        <begin position="142"/>
        <end position="166"/>
    </location>
</feature>
<reference evidence="2 3" key="1">
    <citation type="submission" date="2013-12" db="EMBL/GenBank/DDBJ databases">
        <authorList>
            <person name="Stott M."/>
        </authorList>
    </citation>
    <scope>NUCLEOTIDE SEQUENCE [LARGE SCALE GENOMIC DNA]</scope>
    <source>
        <strain evidence="2 3">K22</strain>
    </source>
</reference>
<dbReference type="STRING" id="454194.PYK22_00672"/>
<keyword evidence="1" id="KW-0472">Membrane</keyword>
<reference evidence="2 3" key="2">
    <citation type="submission" date="2015-01" db="EMBL/GenBank/DDBJ databases">
        <title>Complete genome sequence of Pyrinomonas methylaliphatogenes type strain K22T.</title>
        <authorList>
            <person name="Lee K.C.Y."/>
            <person name="Power J.F."/>
            <person name="Dunfield P.F."/>
            <person name="Morgan X.C."/>
            <person name="Huttenhower C."/>
            <person name="Stott M.B."/>
        </authorList>
    </citation>
    <scope>NUCLEOTIDE SEQUENCE [LARGE SCALE GENOMIC DNA]</scope>
    <source>
        <strain evidence="2 3">K22</strain>
    </source>
</reference>
<gene>
    <name evidence="2" type="ORF">PYK22_00672</name>
</gene>
<proteinExistence type="predicted"/>
<dbReference type="InterPro" id="IPR005625">
    <property type="entry name" value="PepSY-ass_TM"/>
</dbReference>
<evidence type="ECO:0000313" key="2">
    <source>
        <dbReference type="EMBL" id="CDM64677.1"/>
    </source>
</evidence>
<dbReference type="RefSeq" id="WP_041974267.1">
    <property type="nucleotide sequence ID" value="NZ_CBXV010000002.1"/>
</dbReference>
<dbReference type="AlphaFoldDB" id="A0A0B6WV88"/>
<name>A0A0B6WV88_9BACT</name>
<keyword evidence="1" id="KW-0812">Transmembrane</keyword>
<dbReference type="InterPro" id="IPR006311">
    <property type="entry name" value="TAT_signal"/>
</dbReference>
<protein>
    <recommendedName>
        <fullName evidence="4">Iron-regulated membrane protein</fullName>
    </recommendedName>
</protein>
<accession>A0A0B6WV88</accession>
<dbReference type="Proteomes" id="UP000031518">
    <property type="component" value="Unassembled WGS sequence"/>
</dbReference>
<dbReference type="PROSITE" id="PS51318">
    <property type="entry name" value="TAT"/>
    <property type="match status" value="1"/>
</dbReference>
<evidence type="ECO:0000313" key="3">
    <source>
        <dbReference type="Proteomes" id="UP000031518"/>
    </source>
</evidence>
<organism evidence="2 3">
    <name type="scientific">Pyrinomonas methylaliphatogenes</name>
    <dbReference type="NCBI Taxonomy" id="454194"/>
    <lineage>
        <taxon>Bacteria</taxon>
        <taxon>Pseudomonadati</taxon>
        <taxon>Acidobacteriota</taxon>
        <taxon>Blastocatellia</taxon>
        <taxon>Blastocatellales</taxon>
        <taxon>Pyrinomonadaceae</taxon>
        <taxon>Pyrinomonas</taxon>
    </lineage>
</organism>
<dbReference type="OrthoDB" id="9806195at2"/>
<keyword evidence="1" id="KW-1133">Transmembrane helix</keyword>
<feature type="transmembrane region" description="Helical" evidence="1">
    <location>
        <begin position="21"/>
        <end position="43"/>
    </location>
</feature>
<dbReference type="Pfam" id="PF03929">
    <property type="entry name" value="PepSY_TM"/>
    <property type="match status" value="1"/>
</dbReference>
<dbReference type="EMBL" id="CBXV010000002">
    <property type="protein sequence ID" value="CDM64677.1"/>
    <property type="molecule type" value="Genomic_DNA"/>
</dbReference>
<keyword evidence="3" id="KW-1185">Reference proteome</keyword>
<sequence length="181" mass="19919">MKREDPTARDSRRRFVRALHVWVGLITALPILAWASSGLLYAWPGAIEGGRVELIDAARIRLTPNEALDRANSFAGRKLPITALTLLVREGRPTYQAIGGMGADSLLIDAETGEVRPTPPPDLLTRYFRQAHFYFFAGRWQIPLLISLSLLSCLSALTGIYLRLALWKGSGAQPARASHDG</sequence>
<evidence type="ECO:0000256" key="1">
    <source>
        <dbReference type="SAM" id="Phobius"/>
    </source>
</evidence>
<evidence type="ECO:0008006" key="4">
    <source>
        <dbReference type="Google" id="ProtNLM"/>
    </source>
</evidence>